<dbReference type="NCBIfam" id="NF003768">
    <property type="entry name" value="PRK05365.1"/>
    <property type="match status" value="1"/>
</dbReference>
<dbReference type="InterPro" id="IPR000415">
    <property type="entry name" value="Nitroreductase-like"/>
</dbReference>
<keyword evidence="2" id="KW-0560">Oxidoreductase</keyword>
<evidence type="ECO:0000259" key="1">
    <source>
        <dbReference type="Pfam" id="PF00881"/>
    </source>
</evidence>
<dbReference type="InterPro" id="IPR029479">
    <property type="entry name" value="Nitroreductase"/>
</dbReference>
<accession>A0A6A9V093</accession>
<name>A0A6A9V093_9ACTN</name>
<dbReference type="InterPro" id="IPR050461">
    <property type="entry name" value="Nitroreductase_HadB/RutE"/>
</dbReference>
<keyword evidence="3" id="KW-1185">Reference proteome</keyword>
<dbReference type="PANTHER" id="PTHR43543:SF1">
    <property type="entry name" value="MALONIC SEMIALDEHYDE REDUCTASE RUTE-RELATED"/>
    <property type="match status" value="1"/>
</dbReference>
<dbReference type="PANTHER" id="PTHR43543">
    <property type="entry name" value="MALONIC SEMIALDEHYDE REDUCTASE RUTE-RELATED"/>
    <property type="match status" value="1"/>
</dbReference>
<dbReference type="RefSeq" id="WP_156607910.1">
    <property type="nucleotide sequence ID" value="NZ_WPCU01000004.1"/>
</dbReference>
<comment type="caution">
    <text evidence="2">The sequence shown here is derived from an EMBL/GenBank/DDBJ whole genome shotgun (WGS) entry which is preliminary data.</text>
</comment>
<feature type="domain" description="Nitroreductase" evidence="1">
    <location>
        <begin position="24"/>
        <end position="182"/>
    </location>
</feature>
<dbReference type="Gene3D" id="3.40.109.10">
    <property type="entry name" value="NADH Oxidase"/>
    <property type="match status" value="1"/>
</dbReference>
<evidence type="ECO:0000313" key="3">
    <source>
        <dbReference type="Proteomes" id="UP000435304"/>
    </source>
</evidence>
<reference evidence="2 3" key="1">
    <citation type="submission" date="2019-12" db="EMBL/GenBank/DDBJ databases">
        <title>Auraticoccus cholistani sp. nov., an actinomycete isolated from soil of Cholistan desert.</title>
        <authorList>
            <person name="Cheema M.T."/>
        </authorList>
    </citation>
    <scope>NUCLEOTIDE SEQUENCE [LARGE SCALE GENOMIC DNA]</scope>
    <source>
        <strain evidence="2 3">F435</strain>
    </source>
</reference>
<dbReference type="Proteomes" id="UP000435304">
    <property type="component" value="Unassembled WGS sequence"/>
</dbReference>
<protein>
    <submittedName>
        <fullName evidence="2">Malonic semialdehyde reductase</fullName>
        <ecNumber evidence="2">1.1.1.298</ecNumber>
    </submittedName>
</protein>
<dbReference type="EMBL" id="WPCU01000004">
    <property type="protein sequence ID" value="MVA75020.1"/>
    <property type="molecule type" value="Genomic_DNA"/>
</dbReference>
<evidence type="ECO:0000313" key="2">
    <source>
        <dbReference type="EMBL" id="MVA75020.1"/>
    </source>
</evidence>
<dbReference type="Pfam" id="PF00881">
    <property type="entry name" value="Nitroreductase"/>
    <property type="match status" value="1"/>
</dbReference>
<organism evidence="2 3">
    <name type="scientific">Auraticoccus cholistanensis</name>
    <dbReference type="NCBI Taxonomy" id="2656650"/>
    <lineage>
        <taxon>Bacteria</taxon>
        <taxon>Bacillati</taxon>
        <taxon>Actinomycetota</taxon>
        <taxon>Actinomycetes</taxon>
        <taxon>Propionibacteriales</taxon>
        <taxon>Propionibacteriaceae</taxon>
        <taxon>Auraticoccus</taxon>
    </lineage>
</organism>
<gene>
    <name evidence="2" type="ORF">GC722_03105</name>
</gene>
<dbReference type="SUPFAM" id="SSF55469">
    <property type="entry name" value="FMN-dependent nitroreductase-like"/>
    <property type="match status" value="1"/>
</dbReference>
<dbReference type="GO" id="GO:0035527">
    <property type="term" value="F:3-hydroxypropionate dehydrogenase (NADP+) activity"/>
    <property type="evidence" value="ECO:0007669"/>
    <property type="project" value="UniProtKB-EC"/>
</dbReference>
<dbReference type="AlphaFoldDB" id="A0A6A9V093"/>
<dbReference type="EC" id="1.1.1.298" evidence="2"/>
<sequence length="204" mass="22326">MSTMTSTALLALSEEAQDLLFREARTANAFTDEPVTPEQVEAVHDLVKWGPTAMNTQPLRVVQVRSRAAREDLVAAMAEGNRAKTLAAPLTLLMGADERYHEQMATQFPHFPRALEVLEPQLEQRRRTATLNAALQIGYWITGIRAAGLAAGPMTGFDAAQVEARFFPDGHTRALVVVNVGHPAADAFRPRGRRLEVKTALSTV</sequence>
<proteinExistence type="predicted"/>